<protein>
    <submittedName>
        <fullName evidence="1">U-box domain-containing protein 9</fullName>
    </submittedName>
</protein>
<organism evidence="1 2">
    <name type="scientific">Camellia lanceoleosa</name>
    <dbReference type="NCBI Taxonomy" id="1840588"/>
    <lineage>
        <taxon>Eukaryota</taxon>
        <taxon>Viridiplantae</taxon>
        <taxon>Streptophyta</taxon>
        <taxon>Embryophyta</taxon>
        <taxon>Tracheophyta</taxon>
        <taxon>Spermatophyta</taxon>
        <taxon>Magnoliopsida</taxon>
        <taxon>eudicotyledons</taxon>
        <taxon>Gunneridae</taxon>
        <taxon>Pentapetalae</taxon>
        <taxon>asterids</taxon>
        <taxon>Ericales</taxon>
        <taxon>Theaceae</taxon>
        <taxon>Camellia</taxon>
    </lineage>
</organism>
<evidence type="ECO:0000313" key="2">
    <source>
        <dbReference type="Proteomes" id="UP001060215"/>
    </source>
</evidence>
<proteinExistence type="predicted"/>
<dbReference type="Proteomes" id="UP001060215">
    <property type="component" value="Chromosome 11"/>
</dbReference>
<sequence length="196" mass="21237">MKSILEDDNENSNVKAIDRAIQPLCALKDLMSKKSVSLKLRKNLACLEEFRCPLCKELMRDPVIVALGLAILSSSGYVNGETCTQLYGVLSNGERVVEDVAEVKGELQFAVAGLGEQTVQKRNVMAALQRDVGAHGIQGSGEWEVDDSSQSIVGETIIPSMGNLKVAEACNSGKDTVIATVNKKRSNEREGEDRKL</sequence>
<evidence type="ECO:0000313" key="1">
    <source>
        <dbReference type="EMBL" id="KAI7982900.1"/>
    </source>
</evidence>
<dbReference type="EMBL" id="CM045768">
    <property type="protein sequence ID" value="KAI7982900.1"/>
    <property type="molecule type" value="Genomic_DNA"/>
</dbReference>
<comment type="caution">
    <text evidence="1">The sequence shown here is derived from an EMBL/GenBank/DDBJ whole genome shotgun (WGS) entry which is preliminary data.</text>
</comment>
<accession>A0ACC0F327</accession>
<gene>
    <name evidence="1" type="ORF">LOK49_LG15G00977</name>
</gene>
<reference evidence="1 2" key="1">
    <citation type="journal article" date="2022" name="Plant J.">
        <title>Chromosome-level genome of Camellia lanceoleosa provides a valuable resource for understanding genome evolution and self-incompatibility.</title>
        <authorList>
            <person name="Gong W."/>
            <person name="Xiao S."/>
            <person name="Wang L."/>
            <person name="Liao Z."/>
            <person name="Chang Y."/>
            <person name="Mo W."/>
            <person name="Hu G."/>
            <person name="Li W."/>
            <person name="Zhao G."/>
            <person name="Zhu H."/>
            <person name="Hu X."/>
            <person name="Ji K."/>
            <person name="Xiang X."/>
            <person name="Song Q."/>
            <person name="Yuan D."/>
            <person name="Jin S."/>
            <person name="Zhang L."/>
        </authorList>
    </citation>
    <scope>NUCLEOTIDE SEQUENCE [LARGE SCALE GENOMIC DNA]</scope>
    <source>
        <strain evidence="1">SQ_2022a</strain>
    </source>
</reference>
<keyword evidence="2" id="KW-1185">Reference proteome</keyword>
<name>A0ACC0F327_9ERIC</name>